<feature type="non-terminal residue" evidence="2">
    <location>
        <position position="196"/>
    </location>
</feature>
<dbReference type="AlphaFoldDB" id="A0A383BQL9"/>
<keyword evidence="1" id="KW-0812">Transmembrane</keyword>
<gene>
    <name evidence="2" type="ORF">METZ01_LOCUS475033</name>
</gene>
<dbReference type="EMBL" id="UINC01202398">
    <property type="protein sequence ID" value="SVE22179.1"/>
    <property type="molecule type" value="Genomic_DNA"/>
</dbReference>
<evidence type="ECO:0000256" key="1">
    <source>
        <dbReference type="SAM" id="Phobius"/>
    </source>
</evidence>
<organism evidence="2">
    <name type="scientific">marine metagenome</name>
    <dbReference type="NCBI Taxonomy" id="408172"/>
    <lineage>
        <taxon>unclassified sequences</taxon>
        <taxon>metagenomes</taxon>
        <taxon>ecological metagenomes</taxon>
    </lineage>
</organism>
<protein>
    <submittedName>
        <fullName evidence="2">Uncharacterized protein</fullName>
    </submittedName>
</protein>
<keyword evidence="1" id="KW-0472">Membrane</keyword>
<reference evidence="2" key="1">
    <citation type="submission" date="2018-05" db="EMBL/GenBank/DDBJ databases">
        <authorList>
            <person name="Lanie J.A."/>
            <person name="Ng W.-L."/>
            <person name="Kazmierczak K.M."/>
            <person name="Andrzejewski T.M."/>
            <person name="Davidsen T.M."/>
            <person name="Wayne K.J."/>
            <person name="Tettelin H."/>
            <person name="Glass J.I."/>
            <person name="Rusch D."/>
            <person name="Podicherti R."/>
            <person name="Tsui H.-C.T."/>
            <person name="Winkler M.E."/>
        </authorList>
    </citation>
    <scope>NUCLEOTIDE SEQUENCE</scope>
</reference>
<feature type="transmembrane region" description="Helical" evidence="1">
    <location>
        <begin position="142"/>
        <end position="167"/>
    </location>
</feature>
<evidence type="ECO:0000313" key="2">
    <source>
        <dbReference type="EMBL" id="SVE22179.1"/>
    </source>
</evidence>
<feature type="transmembrane region" description="Helical" evidence="1">
    <location>
        <begin position="108"/>
        <end position="130"/>
    </location>
</feature>
<name>A0A383BQL9_9ZZZZ</name>
<feature type="non-terminal residue" evidence="2">
    <location>
        <position position="1"/>
    </location>
</feature>
<accession>A0A383BQL9</accession>
<sequence>MRWLREYGERDRHLETAALIIFMMFSLFYYIGTSDILETTHTQSQVAGSKYIPNILLALFRTTAAVLAIFTVVSICIDEEGSVSLPVFYDSRQHGEVVRLGAHRLVPFTVWSFIAFGLYFTIAAASSWVLVLGGEVPNWALAFAPITFATACGTALLVTVVVTFYLIPNNAAKGYDVSKYFEWHEVVMHNGNVIIL</sequence>
<keyword evidence="1" id="KW-1133">Transmembrane helix</keyword>
<proteinExistence type="predicted"/>
<feature type="transmembrane region" description="Helical" evidence="1">
    <location>
        <begin position="12"/>
        <end position="31"/>
    </location>
</feature>
<feature type="transmembrane region" description="Helical" evidence="1">
    <location>
        <begin position="51"/>
        <end position="77"/>
    </location>
</feature>